<gene>
    <name evidence="3" type="ORF">ERUC_LOCUS44914</name>
</gene>
<reference evidence="3 4" key="1">
    <citation type="submission" date="2022-03" db="EMBL/GenBank/DDBJ databases">
        <authorList>
            <person name="Macdonald S."/>
            <person name="Ahmed S."/>
            <person name="Newling K."/>
        </authorList>
    </citation>
    <scope>NUCLEOTIDE SEQUENCE [LARGE SCALE GENOMIC DNA]</scope>
</reference>
<organism evidence="3 4">
    <name type="scientific">Eruca vesicaria subsp. sativa</name>
    <name type="common">Garden rocket</name>
    <name type="synonym">Eruca sativa</name>
    <dbReference type="NCBI Taxonomy" id="29727"/>
    <lineage>
        <taxon>Eukaryota</taxon>
        <taxon>Viridiplantae</taxon>
        <taxon>Streptophyta</taxon>
        <taxon>Embryophyta</taxon>
        <taxon>Tracheophyta</taxon>
        <taxon>Spermatophyta</taxon>
        <taxon>Magnoliopsida</taxon>
        <taxon>eudicotyledons</taxon>
        <taxon>Gunneridae</taxon>
        <taxon>Pentapetalae</taxon>
        <taxon>rosids</taxon>
        <taxon>malvids</taxon>
        <taxon>Brassicales</taxon>
        <taxon>Brassicaceae</taxon>
        <taxon>Brassiceae</taxon>
        <taxon>Eruca</taxon>
    </lineage>
</organism>
<protein>
    <submittedName>
        <fullName evidence="3">Uncharacterized protein</fullName>
    </submittedName>
</protein>
<dbReference type="Proteomes" id="UP001642260">
    <property type="component" value="Unassembled WGS sequence"/>
</dbReference>
<feature type="signal peptide" evidence="2">
    <location>
        <begin position="1"/>
        <end position="32"/>
    </location>
</feature>
<evidence type="ECO:0000256" key="2">
    <source>
        <dbReference type="SAM" id="SignalP"/>
    </source>
</evidence>
<comment type="caution">
    <text evidence="3">The sequence shown here is derived from an EMBL/GenBank/DDBJ whole genome shotgun (WGS) entry which is preliminary data.</text>
</comment>
<evidence type="ECO:0000256" key="1">
    <source>
        <dbReference type="SAM" id="MobiDB-lite"/>
    </source>
</evidence>
<keyword evidence="4" id="KW-1185">Reference proteome</keyword>
<evidence type="ECO:0000313" key="3">
    <source>
        <dbReference type="EMBL" id="CAH8392431.1"/>
    </source>
</evidence>
<feature type="region of interest" description="Disordered" evidence="1">
    <location>
        <begin position="37"/>
        <end position="67"/>
    </location>
</feature>
<dbReference type="EMBL" id="CAKOAT010995669">
    <property type="protein sequence ID" value="CAH8392431.1"/>
    <property type="molecule type" value="Genomic_DNA"/>
</dbReference>
<proteinExistence type="predicted"/>
<sequence>MATTKTPQLVGFVLSLLLLILLISFQVKVTDGKRNLRQERVLESPSPLPPTAPMYVPPSKSRRGRGP</sequence>
<feature type="compositionally biased region" description="Pro residues" evidence="1">
    <location>
        <begin position="46"/>
        <end position="56"/>
    </location>
</feature>
<feature type="chain" id="PRO_5044806751" evidence="2">
    <location>
        <begin position="33"/>
        <end position="67"/>
    </location>
</feature>
<dbReference type="AlphaFoldDB" id="A0ABC8MA59"/>
<keyword evidence="2" id="KW-0732">Signal</keyword>
<evidence type="ECO:0000313" key="4">
    <source>
        <dbReference type="Proteomes" id="UP001642260"/>
    </source>
</evidence>
<name>A0ABC8MA59_ERUVS</name>
<accession>A0ABC8MA59</accession>